<evidence type="ECO:0000313" key="2">
    <source>
        <dbReference type="Proteomes" id="UP001501638"/>
    </source>
</evidence>
<comment type="caution">
    <text evidence="1">The sequence shown here is derived from an EMBL/GenBank/DDBJ whole genome shotgun (WGS) entry which is preliminary data.</text>
</comment>
<reference evidence="1 2" key="1">
    <citation type="journal article" date="2019" name="Int. J. Syst. Evol. Microbiol.">
        <title>The Global Catalogue of Microorganisms (GCM) 10K type strain sequencing project: providing services to taxonomists for standard genome sequencing and annotation.</title>
        <authorList>
            <consortium name="The Broad Institute Genomics Platform"/>
            <consortium name="The Broad Institute Genome Sequencing Center for Infectious Disease"/>
            <person name="Wu L."/>
            <person name="Ma J."/>
        </authorList>
    </citation>
    <scope>NUCLEOTIDE SEQUENCE [LARGE SCALE GENOMIC DNA]</scope>
    <source>
        <strain evidence="1 2">JCM 6305</strain>
    </source>
</reference>
<proteinExistence type="predicted"/>
<sequence>MTSTPAPVQEFPLITDVIGDVARHCRTIDLGDGLTAYVVEDPRRSLSISTHYRVYDALVPVTTRSFGADMTPYWAQRSKEGYLERLAEFVLVGDERGAFVGWTGHHVLPFDEHVVIYLDSTGMVPLRQSKGVMRRLMRERITDTAVPRCASGKPVYLTARTESPIFYRLMRGLVDGGTVFPHPDVPLPEDVERCAIDLATWLGQRDILEPGTVTLRNAYDTLDELYGELPTTGNPDLDAMFRGTLGPLDAFLVVARVR</sequence>
<evidence type="ECO:0000313" key="1">
    <source>
        <dbReference type="EMBL" id="GAA2429040.1"/>
    </source>
</evidence>
<protein>
    <recommendedName>
        <fullName evidence="3">GNAT family N-acetyltransferase</fullName>
    </recommendedName>
</protein>
<dbReference type="RefSeq" id="WP_344320820.1">
    <property type="nucleotide sequence ID" value="NZ_BAAASZ010000007.1"/>
</dbReference>
<keyword evidence="2" id="KW-1185">Reference proteome</keyword>
<gene>
    <name evidence="1" type="ORF">GCM10010405_09770</name>
</gene>
<dbReference type="EMBL" id="BAAASZ010000007">
    <property type="protein sequence ID" value="GAA2429040.1"/>
    <property type="molecule type" value="Genomic_DNA"/>
</dbReference>
<evidence type="ECO:0008006" key="3">
    <source>
        <dbReference type="Google" id="ProtNLM"/>
    </source>
</evidence>
<dbReference type="Proteomes" id="UP001501638">
    <property type="component" value="Unassembled WGS sequence"/>
</dbReference>
<organism evidence="1 2">
    <name type="scientific">Streptomyces macrosporus</name>
    <dbReference type="NCBI Taxonomy" id="44032"/>
    <lineage>
        <taxon>Bacteria</taxon>
        <taxon>Bacillati</taxon>
        <taxon>Actinomycetota</taxon>
        <taxon>Actinomycetes</taxon>
        <taxon>Kitasatosporales</taxon>
        <taxon>Streptomycetaceae</taxon>
        <taxon>Streptomyces</taxon>
    </lineage>
</organism>
<accession>A0ABN3JFW6</accession>
<name>A0ABN3JFW6_9ACTN</name>